<reference evidence="3 4" key="1">
    <citation type="journal article" date="2016" name="Mol. Biol. Evol.">
        <title>Comparative Genomics of Early-Diverging Mushroom-Forming Fungi Provides Insights into the Origins of Lignocellulose Decay Capabilities.</title>
        <authorList>
            <person name="Nagy L.G."/>
            <person name="Riley R."/>
            <person name="Tritt A."/>
            <person name="Adam C."/>
            <person name="Daum C."/>
            <person name="Floudas D."/>
            <person name="Sun H."/>
            <person name="Yadav J.S."/>
            <person name="Pangilinan J."/>
            <person name="Larsson K.H."/>
            <person name="Matsuura K."/>
            <person name="Barry K."/>
            <person name="Labutti K."/>
            <person name="Kuo R."/>
            <person name="Ohm R.A."/>
            <person name="Bhattacharya S.S."/>
            <person name="Shirouzu T."/>
            <person name="Yoshinaga Y."/>
            <person name="Martin F.M."/>
            <person name="Grigoriev I.V."/>
            <person name="Hibbett D.S."/>
        </authorList>
    </citation>
    <scope>NUCLEOTIDE SEQUENCE [LARGE SCALE GENOMIC DNA]</scope>
    <source>
        <strain evidence="3 4">HHB12029</strain>
    </source>
</reference>
<dbReference type="EMBL" id="KV425912">
    <property type="protein sequence ID" value="KZV99091.1"/>
    <property type="molecule type" value="Genomic_DNA"/>
</dbReference>
<feature type="domain" description="PhoD-like phosphatase" evidence="2">
    <location>
        <begin position="448"/>
        <end position="604"/>
    </location>
</feature>
<dbReference type="PANTHER" id="PTHR46689">
    <property type="entry name" value="MEMBRANE PROTEIN, PUTATIVE-RELATED"/>
    <property type="match status" value="1"/>
</dbReference>
<dbReference type="OrthoDB" id="2419400at2759"/>
<evidence type="ECO:0000256" key="1">
    <source>
        <dbReference type="SAM" id="MobiDB-lite"/>
    </source>
</evidence>
<evidence type="ECO:0000313" key="3">
    <source>
        <dbReference type="EMBL" id="KZV99091.1"/>
    </source>
</evidence>
<evidence type="ECO:0000313" key="4">
    <source>
        <dbReference type="Proteomes" id="UP000077266"/>
    </source>
</evidence>
<dbReference type="Proteomes" id="UP000077266">
    <property type="component" value="Unassembled WGS sequence"/>
</dbReference>
<dbReference type="InterPro" id="IPR043904">
    <property type="entry name" value="PhoD_2-like"/>
</dbReference>
<dbReference type="GO" id="GO:0016020">
    <property type="term" value="C:membrane"/>
    <property type="evidence" value="ECO:0007669"/>
    <property type="project" value="TreeGrafter"/>
</dbReference>
<evidence type="ECO:0000259" key="2">
    <source>
        <dbReference type="Pfam" id="PF19050"/>
    </source>
</evidence>
<dbReference type="AlphaFoldDB" id="A0A165MD39"/>
<accession>A0A165MD39</accession>
<feature type="domain" description="PhoD-like phosphatase" evidence="2">
    <location>
        <begin position="161"/>
        <end position="435"/>
    </location>
</feature>
<protein>
    <recommendedName>
        <fullName evidence="2">PhoD-like phosphatase domain-containing protein</fullName>
    </recommendedName>
</protein>
<keyword evidence="4" id="KW-1185">Reference proteome</keyword>
<dbReference type="Gene3D" id="3.60.21.70">
    <property type="entry name" value="PhoD-like phosphatase"/>
    <property type="match status" value="1"/>
</dbReference>
<feature type="region of interest" description="Disordered" evidence="1">
    <location>
        <begin position="49"/>
        <end position="72"/>
    </location>
</feature>
<name>A0A165MD39_EXIGL</name>
<feature type="compositionally biased region" description="Basic and acidic residues" evidence="1">
    <location>
        <begin position="50"/>
        <end position="65"/>
    </location>
</feature>
<dbReference type="Pfam" id="PF19050">
    <property type="entry name" value="PhoD_2"/>
    <property type="match status" value="2"/>
</dbReference>
<proteinExistence type="predicted"/>
<dbReference type="InterPro" id="IPR038607">
    <property type="entry name" value="PhoD-like_sf"/>
</dbReference>
<dbReference type="STRING" id="1314781.A0A165MD39"/>
<dbReference type="PANTHER" id="PTHR46689:SF1">
    <property type="entry name" value="PHOD-LIKE PHOSPHATASE DOMAIN-CONTAINING PROTEIN"/>
    <property type="match status" value="1"/>
</dbReference>
<dbReference type="InParanoid" id="A0A165MD39"/>
<dbReference type="InterPro" id="IPR018946">
    <property type="entry name" value="PhoD-like_MPP"/>
</dbReference>
<organism evidence="3 4">
    <name type="scientific">Exidia glandulosa HHB12029</name>
    <dbReference type="NCBI Taxonomy" id="1314781"/>
    <lineage>
        <taxon>Eukaryota</taxon>
        <taxon>Fungi</taxon>
        <taxon>Dikarya</taxon>
        <taxon>Basidiomycota</taxon>
        <taxon>Agaricomycotina</taxon>
        <taxon>Agaricomycetes</taxon>
        <taxon>Auriculariales</taxon>
        <taxon>Exidiaceae</taxon>
        <taxon>Exidia</taxon>
    </lineage>
</organism>
<dbReference type="CDD" id="cd07389">
    <property type="entry name" value="MPP_PhoD"/>
    <property type="match status" value="1"/>
</dbReference>
<sequence length="651" mass="72674">MEPHLQFMAGPMLRFDTIEHGDTWLGACMIVTADAGSVYEPAPFLTLDWDPEKRPDNQRSPHSEDYGSANGTERTNHLAEAGLAPHPADIFPSAISPTPSQLMNVPIEGPKKQSLKVSGQEIWFYQGRAASFTFWRFMLRIPLGKHDMVVQYHVNNGLPLEFHVPARGQNMRVAAYSCNGFSSGVNPDDFRGPGFTSGYDPVWMDLLEQHSANPFHVLVGGGDQLYCDSIVREPELQPWVLEKDIALKKNVKLSDEVQHAIDRFYFSHYCTSFRTGAFARANSTMYAILMLNMLDDHDLIDGFGSYPEELQTASIFKHIGSRGYFFFLLFQCFIVADIDGINPAPGSHLFKSTVIGGMGPYVPFPSHSVLSQLGPNLAMLLLDCRAERRREQVCSSEEYDRVFRAVLALPETVDHLVVQLGIPIAYPRMNFLESALSSRLNPLIALSRSGTFAKSMVNKFNADAELLDDLNDHWTAKGHKSERNWFIEQMQTVALSKRMRITFLSGDVHCAAVGQFKTLTRGKSPEVLPGKDHRWMINVVSSAIVNTPPPNAVLTMVSMLSGKTHKTMHHVETDEKMVPVFTKDTTGASPRSRFIMGKRNYSIIERDSASGDLACEIRVEIEKGVGKTVGGHRYPIRAPPPLWTASKLPEM</sequence>
<gene>
    <name evidence="3" type="ORF">EXIGLDRAFT_712467</name>
</gene>